<dbReference type="GO" id="GO:0000105">
    <property type="term" value="P:L-histidine biosynthetic process"/>
    <property type="evidence" value="ECO:0007669"/>
    <property type="project" value="UniProtKB-KW"/>
</dbReference>
<dbReference type="GO" id="GO:0003949">
    <property type="term" value="F:1-(5-phosphoribosyl)-5-[(5-phosphoribosylamino)methylideneamino]imidazole-4-carboxamide isomerase activity"/>
    <property type="evidence" value="ECO:0007669"/>
    <property type="project" value="UniProtKB-EC"/>
</dbReference>
<evidence type="ECO:0000256" key="1">
    <source>
        <dbReference type="ARBA" id="ARBA00009667"/>
    </source>
</evidence>
<dbReference type="RefSeq" id="WP_014404831.1">
    <property type="nucleotide sequence ID" value="NC_017034.1"/>
</dbReference>
<keyword evidence="2" id="KW-0028">Amino-acid biosynthesis</keyword>
<dbReference type="OrthoDB" id="146815at2157"/>
<dbReference type="Pfam" id="PF00977">
    <property type="entry name" value="His_biosynth"/>
    <property type="match status" value="1"/>
</dbReference>
<dbReference type="Gene3D" id="3.20.20.70">
    <property type="entry name" value="Aldolase class I"/>
    <property type="match status" value="1"/>
</dbReference>
<dbReference type="STRING" id="1041930.Mtc_0221"/>
<dbReference type="GO" id="GO:0005737">
    <property type="term" value="C:cytoplasm"/>
    <property type="evidence" value="ECO:0007669"/>
    <property type="project" value="TreeGrafter"/>
</dbReference>
<keyword evidence="3" id="KW-0413">Isomerase</keyword>
<name>H8I8D9_METCZ</name>
<dbReference type="EC" id="5.3.1.16" evidence="3"/>
<dbReference type="PANTHER" id="PTHR43090">
    <property type="entry name" value="1-(5-PHOSPHORIBOSYL)-5-[(5-PHOSPHORIBOSYLAMINO)METHYLIDENEAMINO] IMIDAZOLE-4-CARBOXAMIDE ISOMERASE"/>
    <property type="match status" value="1"/>
</dbReference>
<dbReference type="KEGG" id="mez:Mtc_0221"/>
<keyword evidence="4" id="KW-1185">Reference proteome</keyword>
<protein>
    <submittedName>
        <fullName evidence="3">ProFAR isomerase (HisA)-like protein</fullName>
        <ecNumber evidence="3">5.3.1.16</ecNumber>
    </submittedName>
</protein>
<dbReference type="SUPFAM" id="SSF51366">
    <property type="entry name" value="Ribulose-phoshate binding barrel"/>
    <property type="match status" value="1"/>
</dbReference>
<dbReference type="GO" id="GO:0000162">
    <property type="term" value="P:L-tryptophan biosynthetic process"/>
    <property type="evidence" value="ECO:0007669"/>
    <property type="project" value="TreeGrafter"/>
</dbReference>
<dbReference type="CDD" id="cd04723">
    <property type="entry name" value="HisA_HisF"/>
    <property type="match status" value="1"/>
</dbReference>
<dbReference type="AlphaFoldDB" id="H8I8D9"/>
<dbReference type="PANTHER" id="PTHR43090:SF2">
    <property type="entry name" value="1-(5-PHOSPHORIBOSYL)-5-[(5-PHOSPHORIBOSYLAMINO)METHYLIDENEAMINO] IMIDAZOLE-4-CARBOXAMIDE ISOMERASE"/>
    <property type="match status" value="1"/>
</dbReference>
<keyword evidence="2" id="KW-0368">Histidine biosynthesis</keyword>
<dbReference type="GeneID" id="11970982"/>
<evidence type="ECO:0000313" key="4">
    <source>
        <dbReference type="Proteomes" id="UP000005233"/>
    </source>
</evidence>
<dbReference type="InterPro" id="IPR011060">
    <property type="entry name" value="RibuloseP-bd_barrel"/>
</dbReference>
<dbReference type="InterPro" id="IPR006062">
    <property type="entry name" value="His_biosynth"/>
</dbReference>
<comment type="similarity">
    <text evidence="1 2">Belongs to the HisA/HisF family.</text>
</comment>
<evidence type="ECO:0000313" key="3">
    <source>
        <dbReference type="EMBL" id="AFC98992.1"/>
    </source>
</evidence>
<proteinExistence type="inferred from homology"/>
<evidence type="ECO:0000256" key="2">
    <source>
        <dbReference type="RuleBase" id="RU003657"/>
    </source>
</evidence>
<accession>H8I8D9</accession>
<gene>
    <name evidence="3" type="ordered locus">Mtc_0221</name>
</gene>
<sequence length="229" mass="24155">MRCILACDLKGGIVVRGVRGERDKYRPIAESSRIVHTSDPVEVIRRLRPSEAYIADLDRITGAGDNLEVIKRLSGMTRTMVDAGISSPLDFKEAMEAAGSVIIGTETATLSAIEQCQGSRTIISLDMRHGRTMCRDPSLNLSPLEVIGLLNGMELAAVILLDVARVGTGEGVDASLVASAASASRHRIIVGGGVKDASDLELLERCGASGAIVASAIHDGRIPLSVLRA</sequence>
<reference evidence="3 4" key="1">
    <citation type="journal article" date="2012" name="J. Bacteriol.">
        <title>Complete genome sequence of a thermophilic methanogen, Methanocella conradii HZ254, isolated from Chinese rice field soil.</title>
        <authorList>
            <person name="Lu Z."/>
            <person name="Lu Y."/>
        </authorList>
    </citation>
    <scope>NUCLEOTIDE SEQUENCE [LARGE SCALE GENOMIC DNA]</scope>
    <source>
        <strain evidence="4">DSM 24694 / JCM 17849 / CGMCC 1.5162 / HZ254</strain>
    </source>
</reference>
<dbReference type="InterPro" id="IPR044524">
    <property type="entry name" value="Isoase_HisA-like"/>
</dbReference>
<dbReference type="HOGENOM" id="CLU_048577_2_0_2"/>
<dbReference type="InterPro" id="IPR013785">
    <property type="entry name" value="Aldolase_TIM"/>
</dbReference>
<dbReference type="Proteomes" id="UP000005233">
    <property type="component" value="Chromosome"/>
</dbReference>
<organism evidence="3 4">
    <name type="scientific">Methanocella conradii (strain DSM 24694 / JCM 17849 / CGMCC 1.5162 / HZ254)</name>
    <dbReference type="NCBI Taxonomy" id="1041930"/>
    <lineage>
        <taxon>Archaea</taxon>
        <taxon>Methanobacteriati</taxon>
        <taxon>Methanobacteriota</taxon>
        <taxon>Stenosarchaea group</taxon>
        <taxon>Methanomicrobia</taxon>
        <taxon>Methanocellales</taxon>
        <taxon>Methanocellaceae</taxon>
        <taxon>Methanocella</taxon>
    </lineage>
</organism>
<dbReference type="EMBL" id="CP003243">
    <property type="protein sequence ID" value="AFC98992.1"/>
    <property type="molecule type" value="Genomic_DNA"/>
</dbReference>
<dbReference type="eggNOG" id="arCOG00616">
    <property type="taxonomic scope" value="Archaea"/>
</dbReference>